<feature type="compositionally biased region" description="Low complexity" evidence="1">
    <location>
        <begin position="102"/>
        <end position="112"/>
    </location>
</feature>
<comment type="caution">
    <text evidence="2">The sequence shown here is derived from an EMBL/GenBank/DDBJ whole genome shotgun (WGS) entry which is preliminary data.</text>
</comment>
<reference evidence="2" key="1">
    <citation type="submission" date="2023-10" db="EMBL/GenBank/DDBJ databases">
        <authorList>
            <person name="Chen Y."/>
            <person name="Shah S."/>
            <person name="Dougan E. K."/>
            <person name="Thang M."/>
            <person name="Chan C."/>
        </authorList>
    </citation>
    <scope>NUCLEOTIDE SEQUENCE [LARGE SCALE GENOMIC DNA]</scope>
</reference>
<dbReference type="EMBL" id="CAUYUJ010019211">
    <property type="protein sequence ID" value="CAK0889447.1"/>
    <property type="molecule type" value="Genomic_DNA"/>
</dbReference>
<gene>
    <name evidence="2" type="ORF">PCOR1329_LOCUS69964</name>
</gene>
<accession>A0ABN9WRY7</accession>
<sequence length="174" mass="19349">MEEIYEQTGRCNDCRGHRRRAGCLSSRTAAAITYRSVRDDDGRCLCFRLPPRLVPSLRPSRCRFAIARPALWPTRAVRAPALHPKKATGARLGSAAAVRLHGGSPPSSGGVPCRSRLCGGRAPKPRQIRSASGREARAAAESERTRMKTRRKGRRKRDREREQTKKVTLTNHAD</sequence>
<proteinExistence type="predicted"/>
<feature type="compositionally biased region" description="Basic residues" evidence="1">
    <location>
        <begin position="147"/>
        <end position="158"/>
    </location>
</feature>
<evidence type="ECO:0000256" key="1">
    <source>
        <dbReference type="SAM" id="MobiDB-lite"/>
    </source>
</evidence>
<feature type="compositionally biased region" description="Basic and acidic residues" evidence="1">
    <location>
        <begin position="132"/>
        <end position="146"/>
    </location>
</feature>
<dbReference type="Proteomes" id="UP001189429">
    <property type="component" value="Unassembled WGS sequence"/>
</dbReference>
<evidence type="ECO:0000313" key="3">
    <source>
        <dbReference type="Proteomes" id="UP001189429"/>
    </source>
</evidence>
<evidence type="ECO:0000313" key="2">
    <source>
        <dbReference type="EMBL" id="CAK0889447.1"/>
    </source>
</evidence>
<protein>
    <submittedName>
        <fullName evidence="2">Uncharacterized protein</fullName>
    </submittedName>
</protein>
<keyword evidence="3" id="KW-1185">Reference proteome</keyword>
<organism evidence="2 3">
    <name type="scientific">Prorocentrum cordatum</name>
    <dbReference type="NCBI Taxonomy" id="2364126"/>
    <lineage>
        <taxon>Eukaryota</taxon>
        <taxon>Sar</taxon>
        <taxon>Alveolata</taxon>
        <taxon>Dinophyceae</taxon>
        <taxon>Prorocentrales</taxon>
        <taxon>Prorocentraceae</taxon>
        <taxon>Prorocentrum</taxon>
    </lineage>
</organism>
<name>A0ABN9WRY7_9DINO</name>
<feature type="region of interest" description="Disordered" evidence="1">
    <location>
        <begin position="85"/>
        <end position="174"/>
    </location>
</feature>